<comment type="caution">
    <text evidence="10">The sequence shown here is derived from an EMBL/GenBank/DDBJ whole genome shotgun (WGS) entry which is preliminary data.</text>
</comment>
<evidence type="ECO:0000256" key="3">
    <source>
        <dbReference type="ARBA" id="ARBA00022475"/>
    </source>
</evidence>
<evidence type="ECO:0000256" key="1">
    <source>
        <dbReference type="ARBA" id="ARBA00004651"/>
    </source>
</evidence>
<keyword evidence="3" id="KW-1003">Cell membrane</keyword>
<dbReference type="InterPro" id="IPR005891">
    <property type="entry name" value="DevC"/>
</dbReference>
<keyword evidence="5 7" id="KW-1133">Transmembrane helix</keyword>
<sequence>MPSIARKNLFEDIPRLLVAQAGILFAVSLVTIQTGVFRGFTESTSLLVDRSKADIWVTSKDLVHLELTLPLSFDHLSRVQRLAGVERAEPLIFGKVLWRAPSNRIESVITLGYQPDGVLFQPWNLTQGRATEVQQPYRAITDVTNLRKLGLSRVGDRGTVGSTPLQVGAVGQGLQSIVFSPFLFMSAVSANSLLSAGRESRLTCSVQPDGGLDCVNRISPKPTGADRPVPPRSLNASDPVNFILVRAKPGSSIPDLQHRIEAALPDSRAFTRAELSRLSQTYWRDRTGVGFILTLGAIVGAIVGIAIVGQILYASASERVREFATLKAMGASSWVLRGIIVEQSLWMAVLGYLPGMGLCVGVAQFATTAGVVIAITPLSAFLTFGVTVVMCVSSALFAIQKVNRIDPAVVFKA</sequence>
<dbReference type="RefSeq" id="WP_393015581.1">
    <property type="nucleotide sequence ID" value="NZ_JAZAQF010000095.1"/>
</dbReference>
<evidence type="ECO:0000256" key="7">
    <source>
        <dbReference type="SAM" id="Phobius"/>
    </source>
</evidence>
<dbReference type="PIRSF" id="PIRSF031773">
    <property type="entry name" value="DevC"/>
    <property type="match status" value="1"/>
</dbReference>
<gene>
    <name evidence="10" type="ORF">VPK24_18310</name>
</gene>
<feature type="transmembrane region" description="Helical" evidence="7">
    <location>
        <begin position="289"/>
        <end position="313"/>
    </location>
</feature>
<keyword evidence="6 7" id="KW-0472">Membrane</keyword>
<dbReference type="Pfam" id="PF02687">
    <property type="entry name" value="FtsX"/>
    <property type="match status" value="1"/>
</dbReference>
<feature type="transmembrane region" description="Helical" evidence="7">
    <location>
        <begin position="365"/>
        <end position="398"/>
    </location>
</feature>
<feature type="domain" description="MacB-like periplasmic core" evidence="9">
    <location>
        <begin position="21"/>
        <end position="262"/>
    </location>
</feature>
<keyword evidence="2" id="KW-0813">Transport</keyword>
<evidence type="ECO:0000259" key="8">
    <source>
        <dbReference type="Pfam" id="PF02687"/>
    </source>
</evidence>
<dbReference type="Proteomes" id="UP001604335">
    <property type="component" value="Unassembled WGS sequence"/>
</dbReference>
<evidence type="ECO:0000256" key="4">
    <source>
        <dbReference type="ARBA" id="ARBA00022692"/>
    </source>
</evidence>
<dbReference type="InterPro" id="IPR051125">
    <property type="entry name" value="ABC-4/HrtB_transporter"/>
</dbReference>
<proteinExistence type="predicted"/>
<keyword evidence="4 7" id="KW-0812">Transmembrane</keyword>
<evidence type="ECO:0000256" key="6">
    <source>
        <dbReference type="ARBA" id="ARBA00023136"/>
    </source>
</evidence>
<organism evidence="10 11">
    <name type="scientific">Limnothrix redekei LRLZ20PSL1</name>
    <dbReference type="NCBI Taxonomy" id="3112953"/>
    <lineage>
        <taxon>Bacteria</taxon>
        <taxon>Bacillati</taxon>
        <taxon>Cyanobacteriota</taxon>
        <taxon>Cyanophyceae</taxon>
        <taxon>Pseudanabaenales</taxon>
        <taxon>Pseudanabaenaceae</taxon>
        <taxon>Limnothrix</taxon>
    </lineage>
</organism>
<evidence type="ECO:0000313" key="10">
    <source>
        <dbReference type="EMBL" id="MFG3819603.1"/>
    </source>
</evidence>
<reference evidence="11" key="1">
    <citation type="journal article" date="2024" name="Algal Res.">
        <title>Biochemical, toxicological and genomic investigation of a high-biomass producing Limnothrix strain isolated from Italian shallow drinking water reservoir.</title>
        <authorList>
            <person name="Simonazzi M."/>
            <person name="Shishido T.K."/>
            <person name="Delbaje E."/>
            <person name="Wahlsten M."/>
            <person name="Fewer D.P."/>
            <person name="Sivonen K."/>
            <person name="Pezzolesi L."/>
            <person name="Pistocchi R."/>
        </authorList>
    </citation>
    <scope>NUCLEOTIDE SEQUENCE [LARGE SCALE GENOMIC DNA]</scope>
    <source>
        <strain evidence="11">LRLZ20PSL1</strain>
    </source>
</reference>
<accession>A0ABW7CHS0</accession>
<name>A0ABW7CHS0_9CYAN</name>
<evidence type="ECO:0000256" key="5">
    <source>
        <dbReference type="ARBA" id="ARBA00022989"/>
    </source>
</evidence>
<evidence type="ECO:0000256" key="2">
    <source>
        <dbReference type="ARBA" id="ARBA00022448"/>
    </source>
</evidence>
<evidence type="ECO:0000259" key="9">
    <source>
        <dbReference type="Pfam" id="PF12704"/>
    </source>
</evidence>
<dbReference type="InterPro" id="IPR025857">
    <property type="entry name" value="MacB_PCD"/>
</dbReference>
<feature type="domain" description="ABC3 transporter permease C-terminal" evidence="8">
    <location>
        <begin position="297"/>
        <end position="407"/>
    </location>
</feature>
<dbReference type="EMBL" id="JAZAQF010000095">
    <property type="protein sequence ID" value="MFG3819603.1"/>
    <property type="molecule type" value="Genomic_DNA"/>
</dbReference>
<protein>
    <submittedName>
        <fullName evidence="10">FtsX-like permease family protein</fullName>
    </submittedName>
</protein>
<dbReference type="InterPro" id="IPR003838">
    <property type="entry name" value="ABC3_permease_C"/>
</dbReference>
<comment type="subcellular location">
    <subcellularLocation>
        <location evidence="1">Cell membrane</location>
        <topology evidence="1">Multi-pass membrane protein</topology>
    </subcellularLocation>
</comment>
<dbReference type="Pfam" id="PF12704">
    <property type="entry name" value="MacB_PCD"/>
    <property type="match status" value="1"/>
</dbReference>
<evidence type="ECO:0000313" key="11">
    <source>
        <dbReference type="Proteomes" id="UP001604335"/>
    </source>
</evidence>
<dbReference type="PANTHER" id="PTHR43738">
    <property type="entry name" value="ABC TRANSPORTER, MEMBRANE PROTEIN"/>
    <property type="match status" value="1"/>
</dbReference>
<dbReference type="PANTHER" id="PTHR43738:SF1">
    <property type="entry name" value="HEMIN TRANSPORT SYSTEM PERMEASE PROTEIN HRTB-RELATED"/>
    <property type="match status" value="1"/>
</dbReference>
<keyword evidence="11" id="KW-1185">Reference proteome</keyword>